<comment type="caution">
    <text evidence="3">The sequence shown here is derived from an EMBL/GenBank/DDBJ whole genome shotgun (WGS) entry which is preliminary data.</text>
</comment>
<dbReference type="EMBL" id="SGXC01000001">
    <property type="protein sequence ID" value="RZS84401.1"/>
    <property type="molecule type" value="Genomic_DNA"/>
</dbReference>
<feature type="signal peptide" evidence="2">
    <location>
        <begin position="1"/>
        <end position="21"/>
    </location>
</feature>
<dbReference type="SUPFAM" id="SSF53850">
    <property type="entry name" value="Periplasmic binding protein-like II"/>
    <property type="match status" value="1"/>
</dbReference>
<proteinExistence type="inferred from homology"/>
<keyword evidence="4" id="KW-1185">Reference proteome</keyword>
<accession>A0A4Q7NHE0</accession>
<dbReference type="CDD" id="cd07012">
    <property type="entry name" value="PBP2_Bug_TTT"/>
    <property type="match status" value="1"/>
</dbReference>
<reference evidence="3 4" key="1">
    <citation type="submission" date="2019-02" db="EMBL/GenBank/DDBJ databases">
        <title>Genomic Encyclopedia of Type Strains, Phase IV (KMG-IV): sequencing the most valuable type-strain genomes for metagenomic binning, comparative biology and taxonomic classification.</title>
        <authorList>
            <person name="Goeker M."/>
        </authorList>
    </citation>
    <scope>NUCLEOTIDE SEQUENCE [LARGE SCALE GENOMIC DNA]</scope>
    <source>
        <strain evidence="3 4">K24</strain>
    </source>
</reference>
<dbReference type="OrthoDB" id="5171643at2"/>
<name>A0A4Q7NHE0_9BURK</name>
<sequence>MKSLKLLLASMAVAAHFVAPATLGQTYPAKPVQLVVPSQPGGGLDVVARLFAAFVEPRLGQPVIVENKAGAQTLLGNKYVANAAPDGYHLLFTTPSTPFPALYKKPGINVPEQLEFISMVLRAPQIVAVNAKYGSLQDLAKASKGQKKLIFASYGSVLHLQSLLLNEALGIDARALRFSSSQDAAKAVAAGDADYLLASAATLKPWQKLGSLRPVAVTTNTRSDEMPELPSLKEAGVAAEDMTIWMGLYAPKGTPRAIVDRLNAEVRAFASDNKAAQTMRSLGFSPYPTTPEAFRSYYMAEQKSLVDAADKFGVERQ</sequence>
<dbReference type="PANTHER" id="PTHR42928:SF5">
    <property type="entry name" value="BLR1237 PROTEIN"/>
    <property type="match status" value="1"/>
</dbReference>
<dbReference type="Gene3D" id="3.40.190.150">
    <property type="entry name" value="Bordetella uptake gene, domain 1"/>
    <property type="match status" value="1"/>
</dbReference>
<dbReference type="PANTHER" id="PTHR42928">
    <property type="entry name" value="TRICARBOXYLATE-BINDING PROTEIN"/>
    <property type="match status" value="1"/>
</dbReference>
<dbReference type="InterPro" id="IPR042100">
    <property type="entry name" value="Bug_dom1"/>
</dbReference>
<keyword evidence="2" id="KW-0732">Signal</keyword>
<comment type="similarity">
    <text evidence="1">Belongs to the UPF0065 (bug) family.</text>
</comment>
<evidence type="ECO:0000256" key="2">
    <source>
        <dbReference type="SAM" id="SignalP"/>
    </source>
</evidence>
<organism evidence="3 4">
    <name type="scientific">Pigmentiphaga kullae</name>
    <dbReference type="NCBI Taxonomy" id="151784"/>
    <lineage>
        <taxon>Bacteria</taxon>
        <taxon>Pseudomonadati</taxon>
        <taxon>Pseudomonadota</taxon>
        <taxon>Betaproteobacteria</taxon>
        <taxon>Burkholderiales</taxon>
        <taxon>Alcaligenaceae</taxon>
        <taxon>Pigmentiphaga</taxon>
    </lineage>
</organism>
<dbReference type="RefSeq" id="WP_130355772.1">
    <property type="nucleotide sequence ID" value="NZ_SGXC01000001.1"/>
</dbReference>
<evidence type="ECO:0000313" key="3">
    <source>
        <dbReference type="EMBL" id="RZS84401.1"/>
    </source>
</evidence>
<evidence type="ECO:0000313" key="4">
    <source>
        <dbReference type="Proteomes" id="UP000292445"/>
    </source>
</evidence>
<dbReference type="Pfam" id="PF03401">
    <property type="entry name" value="TctC"/>
    <property type="match status" value="1"/>
</dbReference>
<keyword evidence="3" id="KW-0675">Receptor</keyword>
<dbReference type="InterPro" id="IPR005064">
    <property type="entry name" value="BUG"/>
</dbReference>
<feature type="chain" id="PRO_5020687724" evidence="2">
    <location>
        <begin position="22"/>
        <end position="317"/>
    </location>
</feature>
<gene>
    <name evidence="3" type="ORF">EV675_0418</name>
</gene>
<dbReference type="Proteomes" id="UP000292445">
    <property type="component" value="Unassembled WGS sequence"/>
</dbReference>
<dbReference type="AlphaFoldDB" id="A0A4Q7NHE0"/>
<dbReference type="PIRSF" id="PIRSF017082">
    <property type="entry name" value="YflP"/>
    <property type="match status" value="1"/>
</dbReference>
<protein>
    <submittedName>
        <fullName evidence="3">Tripartite-type tricarboxylate transporter receptor subunit TctC</fullName>
    </submittedName>
</protein>
<evidence type="ECO:0000256" key="1">
    <source>
        <dbReference type="ARBA" id="ARBA00006987"/>
    </source>
</evidence>
<dbReference type="Gene3D" id="3.40.190.10">
    <property type="entry name" value="Periplasmic binding protein-like II"/>
    <property type="match status" value="1"/>
</dbReference>